<comment type="caution">
    <text evidence="1">The sequence shown here is derived from an EMBL/GenBank/DDBJ whole genome shotgun (WGS) entry which is preliminary data.</text>
</comment>
<proteinExistence type="predicted"/>
<organism evidence="1 2">
    <name type="scientific">Rhizoctonia solani</name>
    <dbReference type="NCBI Taxonomy" id="456999"/>
    <lineage>
        <taxon>Eukaryota</taxon>
        <taxon>Fungi</taxon>
        <taxon>Dikarya</taxon>
        <taxon>Basidiomycota</taxon>
        <taxon>Agaricomycotina</taxon>
        <taxon>Agaricomycetes</taxon>
        <taxon>Cantharellales</taxon>
        <taxon>Ceratobasidiaceae</taxon>
        <taxon>Rhizoctonia</taxon>
    </lineage>
</organism>
<dbReference type="Proteomes" id="UP000663827">
    <property type="component" value="Unassembled WGS sequence"/>
</dbReference>
<name>A0A8H3E0W1_9AGAM</name>
<reference evidence="1" key="1">
    <citation type="submission" date="2021-01" db="EMBL/GenBank/DDBJ databases">
        <authorList>
            <person name="Kaushik A."/>
        </authorList>
    </citation>
    <scope>NUCLEOTIDE SEQUENCE</scope>
    <source>
        <strain evidence="1">AG5</strain>
    </source>
</reference>
<accession>A0A8H3E0W1</accession>
<sequence length="446" mass="50176">AALCSPILPPPLEFKHKFSNCTVDVSQDLIVLIEYIKDRSSFAIAHVYLYHATTGLPHPLAQSPTFRILDEYIWGSMATDLLVMKSLLVVTFADSDATFNHCETLIWDWKACSLLGRIRSESRDVDVSFLDKNYVFAFSSLSAATEPQEPSQLALFFYRIPIASATSHPDSPHADFHIPSYPELEPVLILEFPKLRPSYQLQGYVLVSVPLLGNFAYRGSTDFVYSRATTIALQVWVNHVVELETQYRLNPIDYCIFVNTDCIFGHLESAMRETRIPWSRWGTAATRWFIERSPLPTSCNNAFGSLYPIWDLGHHNTDQFLSIFEFNPQIVRRHMHASGYAEKKSERQLSSSSDRAPGFKAPVVSVAGATESQTIITEFVGSDIKTIIDRGFEEPVESSLPYMLVTRVQPMPNHAIWHIQGDCLVGGPGTGLSFSPAPLSFYRLQV</sequence>
<evidence type="ECO:0000313" key="1">
    <source>
        <dbReference type="EMBL" id="CAE7137977.1"/>
    </source>
</evidence>
<protein>
    <submittedName>
        <fullName evidence="1">Uncharacterized protein</fullName>
    </submittedName>
</protein>
<feature type="non-terminal residue" evidence="1">
    <location>
        <position position="1"/>
    </location>
</feature>
<dbReference type="AlphaFoldDB" id="A0A8H3E0W1"/>
<dbReference type="EMBL" id="CAJNJQ010001417">
    <property type="protein sequence ID" value="CAE7137977.1"/>
    <property type="molecule type" value="Genomic_DNA"/>
</dbReference>
<evidence type="ECO:0000313" key="2">
    <source>
        <dbReference type="Proteomes" id="UP000663827"/>
    </source>
</evidence>
<gene>
    <name evidence="1" type="ORF">RDB_LOCUS70571</name>
</gene>